<evidence type="ECO:0000256" key="3">
    <source>
        <dbReference type="ARBA" id="ARBA00022692"/>
    </source>
</evidence>
<evidence type="ECO:0000313" key="17">
    <source>
        <dbReference type="EMBL" id="KAF2198815.1"/>
    </source>
</evidence>
<dbReference type="GO" id="GO:0016887">
    <property type="term" value="F:ATP hydrolysis activity"/>
    <property type="evidence" value="ECO:0007669"/>
    <property type="project" value="InterPro"/>
</dbReference>
<evidence type="ECO:0000256" key="1">
    <source>
        <dbReference type="ARBA" id="ARBA00004434"/>
    </source>
</evidence>
<evidence type="ECO:0000256" key="11">
    <source>
        <dbReference type="ARBA" id="ARBA00048778"/>
    </source>
</evidence>
<keyword evidence="8 14" id="KW-1133">Transmembrane helix</keyword>
<dbReference type="InterPro" id="IPR003593">
    <property type="entry name" value="AAA+_ATPase"/>
</dbReference>
<feature type="transmembrane region" description="Helical" evidence="14">
    <location>
        <begin position="40"/>
        <end position="63"/>
    </location>
</feature>
<evidence type="ECO:0000259" key="16">
    <source>
        <dbReference type="SMART" id="SM01024"/>
    </source>
</evidence>
<keyword evidence="7 12" id="KW-0067">ATP-binding</keyword>
<keyword evidence="3 14" id="KW-0812">Transmembrane</keyword>
<dbReference type="Gene3D" id="3.40.50.300">
    <property type="entry name" value="P-loop containing nucleotide triphosphate hydrolases"/>
    <property type="match status" value="1"/>
</dbReference>
<proteinExistence type="inferred from homology"/>
<reference evidence="17" key="1">
    <citation type="journal article" date="2020" name="Stud. Mycol.">
        <title>101 Dothideomycetes genomes: a test case for predicting lifestyles and emergence of pathogens.</title>
        <authorList>
            <person name="Haridas S."/>
            <person name="Albert R."/>
            <person name="Binder M."/>
            <person name="Bloem J."/>
            <person name="Labutti K."/>
            <person name="Salamov A."/>
            <person name="Andreopoulos B."/>
            <person name="Baker S."/>
            <person name="Barry K."/>
            <person name="Bills G."/>
            <person name="Bluhm B."/>
            <person name="Cannon C."/>
            <person name="Castanera R."/>
            <person name="Culley D."/>
            <person name="Daum C."/>
            <person name="Ezra D."/>
            <person name="Gonzalez J."/>
            <person name="Henrissat B."/>
            <person name="Kuo A."/>
            <person name="Liang C."/>
            <person name="Lipzen A."/>
            <person name="Lutzoni F."/>
            <person name="Magnuson J."/>
            <person name="Mondo S."/>
            <person name="Nolan M."/>
            <person name="Ohm R."/>
            <person name="Pangilinan J."/>
            <person name="Park H.-J."/>
            <person name="Ramirez L."/>
            <person name="Alfaro M."/>
            <person name="Sun H."/>
            <person name="Tritt A."/>
            <person name="Yoshinaga Y."/>
            <person name="Zwiers L.-H."/>
            <person name="Turgeon B."/>
            <person name="Goodwin S."/>
            <person name="Spatafora J."/>
            <person name="Crous P."/>
            <person name="Grigoriev I."/>
        </authorList>
    </citation>
    <scope>NUCLEOTIDE SEQUENCE</scope>
    <source>
        <strain evidence="17">ATCC 74209</strain>
    </source>
</reference>
<evidence type="ECO:0000256" key="14">
    <source>
        <dbReference type="SAM" id="Phobius"/>
    </source>
</evidence>
<evidence type="ECO:0000256" key="8">
    <source>
        <dbReference type="ARBA" id="ARBA00022989"/>
    </source>
</evidence>
<comment type="subcellular location">
    <subcellularLocation>
        <location evidence="1">Mitochondrion inner membrane</location>
        <topology evidence="1">Single-pass membrane protein</topology>
    </subcellularLocation>
</comment>
<feature type="domain" description="AAA+ ATPase" evidence="15">
    <location>
        <begin position="288"/>
        <end position="465"/>
    </location>
</feature>
<dbReference type="InterPro" id="IPR003960">
    <property type="entry name" value="ATPase_AAA_CS"/>
</dbReference>
<dbReference type="InterPro" id="IPR014851">
    <property type="entry name" value="BCS1_N"/>
</dbReference>
<evidence type="ECO:0000256" key="9">
    <source>
        <dbReference type="ARBA" id="ARBA00023128"/>
    </source>
</evidence>
<dbReference type="OrthoDB" id="10251412at2759"/>
<keyword evidence="4 12" id="KW-0547">Nucleotide-binding</keyword>
<dbReference type="InterPro" id="IPR050747">
    <property type="entry name" value="Mitochondrial_chaperone_BCS1"/>
</dbReference>
<evidence type="ECO:0000256" key="4">
    <source>
        <dbReference type="ARBA" id="ARBA00022741"/>
    </source>
</evidence>
<dbReference type="PANTHER" id="PTHR23070">
    <property type="entry name" value="BCS1 AAA-TYPE ATPASE"/>
    <property type="match status" value="1"/>
</dbReference>
<evidence type="ECO:0000259" key="15">
    <source>
        <dbReference type="SMART" id="SM00382"/>
    </source>
</evidence>
<dbReference type="AlphaFoldDB" id="A0A9P4MWC6"/>
<comment type="catalytic activity">
    <reaction evidence="11">
        <text>ATP + H2O = ADP + phosphate + H(+)</text>
        <dbReference type="Rhea" id="RHEA:13065"/>
        <dbReference type="ChEBI" id="CHEBI:15377"/>
        <dbReference type="ChEBI" id="CHEBI:15378"/>
        <dbReference type="ChEBI" id="CHEBI:30616"/>
        <dbReference type="ChEBI" id="CHEBI:43474"/>
        <dbReference type="ChEBI" id="CHEBI:456216"/>
    </reaction>
    <physiologicalReaction direction="left-to-right" evidence="11">
        <dbReference type="Rhea" id="RHEA:13066"/>
    </physiologicalReaction>
</comment>
<keyword evidence="10 14" id="KW-0472">Membrane</keyword>
<dbReference type="InterPro" id="IPR027417">
    <property type="entry name" value="P-loop_NTPase"/>
</dbReference>
<dbReference type="Pfam" id="PF25426">
    <property type="entry name" value="AAA_lid_BCS1"/>
    <property type="match status" value="1"/>
</dbReference>
<dbReference type="EMBL" id="ML994116">
    <property type="protein sequence ID" value="KAF2198815.1"/>
    <property type="molecule type" value="Genomic_DNA"/>
</dbReference>
<evidence type="ECO:0000256" key="5">
    <source>
        <dbReference type="ARBA" id="ARBA00022792"/>
    </source>
</evidence>
<feature type="compositionally biased region" description="Basic and acidic residues" evidence="13">
    <location>
        <begin position="356"/>
        <end position="367"/>
    </location>
</feature>
<evidence type="ECO:0000256" key="13">
    <source>
        <dbReference type="SAM" id="MobiDB-lite"/>
    </source>
</evidence>
<evidence type="ECO:0000313" key="18">
    <source>
        <dbReference type="Proteomes" id="UP000799536"/>
    </source>
</evidence>
<sequence length="560" mass="63537">MDFSFSQLQDLKLDNVTNLTHLPSTILDTLVPGYSFVSQLIFKVSGIDIGILVSGGLILGAIYKLLQYFWWKGYDIFSDYFHSSVQIENNDKLFKQVMKWIAEQRMAKEARHVKAVTKNFSRDSDSKLAQYVDCADGKGIFNFSKWASSIPPRYEPNYGSHQFWHEGRLFFFQRAKKDGSQKIVYYHTPEDEYLTISCIGRSTQPIKDWLNTVKKWSQKKDTDYTYIYRPEGREGGGSTDWDEPIKRPSRPMNTVSLDKEQKEKIVVDINEYLNPATGRWYAARGIPYRRGYLFHGPPGTGKTSLSFALAGIFGLDIYCVSLMEPKMTESDLLKMFNNLPRRCVVLLEDIDSAGLRRRDNSSSKDEPSGPNDNDSAIDCSSAASVVDAGSLKGEDSIKVSDLAKALTTAQPKSNISLSGLLNAIDGVATHEGRVLIMTTNHAEHLDSALLRPGRVDMQIRFTLATKQQARDIFIRMYSDDRTKKTDTDDYDSELDVPENVRELAEQFAERIPECRLSPAEVQGFLLTRKKEPERAVEEVEEWRERILAAKTRGENVIDGM</sequence>
<name>A0A9P4MWC6_9PLEO</name>
<dbReference type="SMART" id="SM00382">
    <property type="entry name" value="AAA"/>
    <property type="match status" value="1"/>
</dbReference>
<dbReference type="Pfam" id="PF00004">
    <property type="entry name" value="AAA"/>
    <property type="match status" value="2"/>
</dbReference>
<comment type="similarity">
    <text evidence="2">Belongs to the AAA ATPase family. BCS1 subfamily.</text>
</comment>
<comment type="caution">
    <text evidence="17">The sequence shown here is derived from an EMBL/GenBank/DDBJ whole genome shotgun (WGS) entry which is preliminary data.</text>
</comment>
<dbReference type="PROSITE" id="PS00674">
    <property type="entry name" value="AAA"/>
    <property type="match status" value="1"/>
</dbReference>
<dbReference type="Pfam" id="PF08740">
    <property type="entry name" value="BCS1_N"/>
    <property type="match status" value="1"/>
</dbReference>
<protein>
    <submittedName>
        <fullName evidence="17">P-loop containing nucleoside triphosphate hydrolase protein</fullName>
    </submittedName>
</protein>
<dbReference type="GO" id="GO:0005524">
    <property type="term" value="F:ATP binding"/>
    <property type="evidence" value="ECO:0007669"/>
    <property type="project" value="UniProtKB-KW"/>
</dbReference>
<evidence type="ECO:0000256" key="2">
    <source>
        <dbReference type="ARBA" id="ARBA00007448"/>
    </source>
</evidence>
<evidence type="ECO:0000256" key="12">
    <source>
        <dbReference type="RuleBase" id="RU003651"/>
    </source>
</evidence>
<dbReference type="InterPro" id="IPR003959">
    <property type="entry name" value="ATPase_AAA_core"/>
</dbReference>
<keyword evidence="18" id="KW-1185">Reference proteome</keyword>
<feature type="region of interest" description="Disordered" evidence="13">
    <location>
        <begin position="356"/>
        <end position="377"/>
    </location>
</feature>
<accession>A0A9P4MWC6</accession>
<evidence type="ECO:0000256" key="10">
    <source>
        <dbReference type="ARBA" id="ARBA00023136"/>
    </source>
</evidence>
<dbReference type="SMART" id="SM01024">
    <property type="entry name" value="BCS1_N"/>
    <property type="match status" value="1"/>
</dbReference>
<evidence type="ECO:0000256" key="6">
    <source>
        <dbReference type="ARBA" id="ARBA00022801"/>
    </source>
</evidence>
<dbReference type="InterPro" id="IPR057495">
    <property type="entry name" value="AAA_lid_BCS1"/>
</dbReference>
<evidence type="ECO:0000256" key="7">
    <source>
        <dbReference type="ARBA" id="ARBA00022840"/>
    </source>
</evidence>
<feature type="domain" description="BCS1 N-terminal" evidence="16">
    <location>
        <begin position="57"/>
        <end position="255"/>
    </location>
</feature>
<keyword evidence="9" id="KW-0496">Mitochondrion</keyword>
<keyword evidence="5" id="KW-0999">Mitochondrion inner membrane</keyword>
<keyword evidence="6 17" id="KW-0378">Hydrolase</keyword>
<organism evidence="17 18">
    <name type="scientific">Delitschia confertaspora ATCC 74209</name>
    <dbReference type="NCBI Taxonomy" id="1513339"/>
    <lineage>
        <taxon>Eukaryota</taxon>
        <taxon>Fungi</taxon>
        <taxon>Dikarya</taxon>
        <taxon>Ascomycota</taxon>
        <taxon>Pezizomycotina</taxon>
        <taxon>Dothideomycetes</taxon>
        <taxon>Pleosporomycetidae</taxon>
        <taxon>Pleosporales</taxon>
        <taxon>Delitschiaceae</taxon>
        <taxon>Delitschia</taxon>
    </lineage>
</organism>
<dbReference type="SUPFAM" id="SSF52540">
    <property type="entry name" value="P-loop containing nucleoside triphosphate hydrolases"/>
    <property type="match status" value="1"/>
</dbReference>
<dbReference type="GO" id="GO:0005743">
    <property type="term" value="C:mitochondrial inner membrane"/>
    <property type="evidence" value="ECO:0007669"/>
    <property type="project" value="UniProtKB-SubCell"/>
</dbReference>
<gene>
    <name evidence="17" type="ORF">GQ43DRAFT_143320</name>
</gene>
<dbReference type="Proteomes" id="UP000799536">
    <property type="component" value="Unassembled WGS sequence"/>
</dbReference>